<evidence type="ECO:0000256" key="2">
    <source>
        <dbReference type="ARBA" id="ARBA00023242"/>
    </source>
</evidence>
<dbReference type="GO" id="GO:0000724">
    <property type="term" value="P:double-strand break repair via homologous recombination"/>
    <property type="evidence" value="ECO:0007669"/>
    <property type="project" value="TreeGrafter"/>
</dbReference>
<reference evidence="4" key="1">
    <citation type="submission" date="2021-02" db="EMBL/GenBank/DDBJ databases">
        <authorList>
            <person name="Steward A R."/>
        </authorList>
    </citation>
    <scope>NUCLEOTIDE SEQUENCE</scope>
</reference>
<accession>A0A821RVD1</accession>
<dbReference type="InterPro" id="IPR051988">
    <property type="entry name" value="HRR_RAD51_Paralog"/>
</dbReference>
<feature type="domain" description="RecA family profile 1" evidence="3">
    <location>
        <begin position="78"/>
        <end position="245"/>
    </location>
</feature>
<dbReference type="GO" id="GO:0005815">
    <property type="term" value="C:microtubule organizing center"/>
    <property type="evidence" value="ECO:0007669"/>
    <property type="project" value="TreeGrafter"/>
</dbReference>
<gene>
    <name evidence="4" type="ORF">PMACD_LOCUS6504</name>
</gene>
<dbReference type="GO" id="GO:0033063">
    <property type="term" value="C:Rad51B-Rad51C-Rad51D-XRCC2 complex"/>
    <property type="evidence" value="ECO:0007669"/>
    <property type="project" value="TreeGrafter"/>
</dbReference>
<comment type="subcellular location">
    <subcellularLocation>
        <location evidence="1">Nucleus</location>
    </subcellularLocation>
</comment>
<dbReference type="OrthoDB" id="336321at2759"/>
<dbReference type="Proteomes" id="UP000663880">
    <property type="component" value="Unassembled WGS sequence"/>
</dbReference>
<dbReference type="GO" id="GO:0000723">
    <property type="term" value="P:telomere maintenance"/>
    <property type="evidence" value="ECO:0007669"/>
    <property type="project" value="TreeGrafter"/>
</dbReference>
<dbReference type="GO" id="GO:0007131">
    <property type="term" value="P:reciprocal meiotic recombination"/>
    <property type="evidence" value="ECO:0007669"/>
    <property type="project" value="TreeGrafter"/>
</dbReference>
<protein>
    <recommendedName>
        <fullName evidence="3">RecA family profile 1 domain-containing protein</fullName>
    </recommendedName>
</protein>
<dbReference type="AlphaFoldDB" id="A0A821RVD1"/>
<dbReference type="EMBL" id="CAJOBZ010000014">
    <property type="protein sequence ID" value="CAF4844629.1"/>
    <property type="molecule type" value="Genomic_DNA"/>
</dbReference>
<sequence length="331" mass="37381">MEKLNSTIHSALSTVLVKKLTKNCINTIADFLQEDVEKISKITKLDVVCILDIRDIIFKKYSAPSIAGTTLRTKYLTEKRYLETGIKRLDTILNGGIPIGFLTEVCGLAGSGKSQLCMQLAINSAKPSNSVIYIDTKGDFSAVRIQKILEAHGLSHKEMAIIMLNINIVQIFSMNDLISLLESIKTKKIVFDCLSLVILDSLPCLMFQHFGDNNKIGLKFLNMFVNLARCISNEFRTCFICVNIETRWVDQEQVPDLDDEDDNFGEPAYFEIKNRCLGKYWRHIPVQVLSLQRAFESETKNCININVIAENYNNPCSKLQCPISINYSGVF</sequence>
<keyword evidence="5" id="KW-1185">Reference proteome</keyword>
<dbReference type="GO" id="GO:0042148">
    <property type="term" value="P:DNA strand invasion"/>
    <property type="evidence" value="ECO:0007669"/>
    <property type="project" value="TreeGrafter"/>
</dbReference>
<organism evidence="4 5">
    <name type="scientific">Pieris macdunnoughi</name>
    <dbReference type="NCBI Taxonomy" id="345717"/>
    <lineage>
        <taxon>Eukaryota</taxon>
        <taxon>Metazoa</taxon>
        <taxon>Ecdysozoa</taxon>
        <taxon>Arthropoda</taxon>
        <taxon>Hexapoda</taxon>
        <taxon>Insecta</taxon>
        <taxon>Pterygota</taxon>
        <taxon>Neoptera</taxon>
        <taxon>Endopterygota</taxon>
        <taxon>Lepidoptera</taxon>
        <taxon>Glossata</taxon>
        <taxon>Ditrysia</taxon>
        <taxon>Papilionoidea</taxon>
        <taxon>Pieridae</taxon>
        <taxon>Pierinae</taxon>
        <taxon>Pieris</taxon>
    </lineage>
</organism>
<dbReference type="InterPro" id="IPR013632">
    <property type="entry name" value="Rad51_C"/>
</dbReference>
<evidence type="ECO:0000256" key="1">
    <source>
        <dbReference type="ARBA" id="ARBA00004123"/>
    </source>
</evidence>
<dbReference type="PANTHER" id="PTHR46457:SF1">
    <property type="entry name" value="DNA REPAIR PROTEIN RAD51 HOMOLOG 4"/>
    <property type="match status" value="1"/>
</dbReference>
<keyword evidence="2" id="KW-0539">Nucleus</keyword>
<dbReference type="GO" id="GO:0005524">
    <property type="term" value="F:ATP binding"/>
    <property type="evidence" value="ECO:0007669"/>
    <property type="project" value="InterPro"/>
</dbReference>
<dbReference type="InterPro" id="IPR020588">
    <property type="entry name" value="RecA_ATP-bd"/>
</dbReference>
<dbReference type="GO" id="GO:0003697">
    <property type="term" value="F:single-stranded DNA binding"/>
    <property type="evidence" value="ECO:0007669"/>
    <property type="project" value="TreeGrafter"/>
</dbReference>
<evidence type="ECO:0000313" key="4">
    <source>
        <dbReference type="EMBL" id="CAF4844629.1"/>
    </source>
</evidence>
<dbReference type="InterPro" id="IPR027417">
    <property type="entry name" value="P-loop_NTPase"/>
</dbReference>
<dbReference type="PROSITE" id="PS50162">
    <property type="entry name" value="RECA_2"/>
    <property type="match status" value="1"/>
</dbReference>
<dbReference type="Gene3D" id="3.40.50.300">
    <property type="entry name" value="P-loop containing nucleotide triphosphate hydrolases"/>
    <property type="match status" value="1"/>
</dbReference>
<comment type="caution">
    <text evidence="4">The sequence shown here is derived from an EMBL/GenBank/DDBJ whole genome shotgun (WGS) entry which is preliminary data.</text>
</comment>
<dbReference type="GO" id="GO:0005657">
    <property type="term" value="C:replication fork"/>
    <property type="evidence" value="ECO:0007669"/>
    <property type="project" value="TreeGrafter"/>
</dbReference>
<dbReference type="Pfam" id="PF08423">
    <property type="entry name" value="Rad51"/>
    <property type="match status" value="1"/>
</dbReference>
<dbReference type="GO" id="GO:0140664">
    <property type="term" value="F:ATP-dependent DNA damage sensor activity"/>
    <property type="evidence" value="ECO:0007669"/>
    <property type="project" value="InterPro"/>
</dbReference>
<dbReference type="PANTHER" id="PTHR46457">
    <property type="entry name" value="DNA REPAIR PROTEIN RAD51 HOMOLOG 4"/>
    <property type="match status" value="1"/>
</dbReference>
<proteinExistence type="predicted"/>
<evidence type="ECO:0000259" key="3">
    <source>
        <dbReference type="PROSITE" id="PS50162"/>
    </source>
</evidence>
<name>A0A821RVD1_9NEOP</name>
<dbReference type="GO" id="GO:0000400">
    <property type="term" value="F:four-way junction DNA binding"/>
    <property type="evidence" value="ECO:0007669"/>
    <property type="project" value="TreeGrafter"/>
</dbReference>
<evidence type="ECO:0000313" key="5">
    <source>
        <dbReference type="Proteomes" id="UP000663880"/>
    </source>
</evidence>
<dbReference type="SUPFAM" id="SSF52540">
    <property type="entry name" value="P-loop containing nucleoside triphosphate hydrolases"/>
    <property type="match status" value="1"/>
</dbReference>